<evidence type="ECO:0000313" key="2">
    <source>
        <dbReference type="EMBL" id="KGF24898.1"/>
    </source>
</evidence>
<dbReference type="RefSeq" id="WP_036871099.1">
    <property type="nucleotide sequence ID" value="NZ_JRNJ01000104.1"/>
</dbReference>
<dbReference type="PANTHER" id="PTHR46609:SF8">
    <property type="entry name" value="YQAJ VIRAL RECOMBINASE DOMAIN-CONTAINING PROTEIN"/>
    <property type="match status" value="1"/>
</dbReference>
<accession>A0AAW3FCT7</accession>
<name>A0AAW3FCT7_9BACT</name>
<proteinExistence type="predicted"/>
<dbReference type="InterPro" id="IPR011604">
    <property type="entry name" value="PDDEXK-like_dom_sf"/>
</dbReference>
<protein>
    <recommendedName>
        <fullName evidence="1">YqaJ viral recombinase domain-containing protein</fullName>
    </recommendedName>
</protein>
<dbReference type="SUPFAM" id="SSF52980">
    <property type="entry name" value="Restriction endonuclease-like"/>
    <property type="match status" value="1"/>
</dbReference>
<evidence type="ECO:0000259" key="1">
    <source>
        <dbReference type="Pfam" id="PF09588"/>
    </source>
</evidence>
<dbReference type="EMBL" id="JRNJ01000104">
    <property type="protein sequence ID" value="KGF24898.1"/>
    <property type="molecule type" value="Genomic_DNA"/>
</dbReference>
<organism evidence="2 3">
    <name type="scientific">Prevotella histicola JCM 15637 = DNF00424</name>
    <dbReference type="NCBI Taxonomy" id="1236504"/>
    <lineage>
        <taxon>Bacteria</taxon>
        <taxon>Pseudomonadati</taxon>
        <taxon>Bacteroidota</taxon>
        <taxon>Bacteroidia</taxon>
        <taxon>Bacteroidales</taxon>
        <taxon>Prevotellaceae</taxon>
        <taxon>Prevotella</taxon>
    </lineage>
</organism>
<dbReference type="Gene3D" id="3.90.320.10">
    <property type="match status" value="1"/>
</dbReference>
<gene>
    <name evidence="2" type="ORF">HMPREF2132_11475</name>
</gene>
<dbReference type="Proteomes" id="UP000029533">
    <property type="component" value="Unassembled WGS sequence"/>
</dbReference>
<reference evidence="2 3" key="1">
    <citation type="submission" date="2014-07" db="EMBL/GenBank/DDBJ databases">
        <authorList>
            <person name="McCorrison J."/>
            <person name="Sanka R."/>
            <person name="Torralba M."/>
            <person name="Gillis M."/>
            <person name="Haft D.H."/>
            <person name="Methe B."/>
            <person name="Sutton G."/>
            <person name="Nelson K.E."/>
        </authorList>
    </citation>
    <scope>NUCLEOTIDE SEQUENCE [LARGE SCALE GENOMIC DNA]</scope>
    <source>
        <strain evidence="2 3">DNF00424</strain>
    </source>
</reference>
<dbReference type="PANTHER" id="PTHR46609">
    <property type="entry name" value="EXONUCLEASE, PHAGE-TYPE/RECB, C-TERMINAL DOMAIN-CONTAINING PROTEIN"/>
    <property type="match status" value="1"/>
</dbReference>
<dbReference type="InterPro" id="IPR051703">
    <property type="entry name" value="NF-kappa-B_Signaling_Reg"/>
</dbReference>
<feature type="domain" description="YqaJ viral recombinase" evidence="1">
    <location>
        <begin position="10"/>
        <end position="187"/>
    </location>
</feature>
<evidence type="ECO:0000313" key="3">
    <source>
        <dbReference type="Proteomes" id="UP000029533"/>
    </source>
</evidence>
<dbReference type="Pfam" id="PF09588">
    <property type="entry name" value="YqaJ"/>
    <property type="match status" value="1"/>
</dbReference>
<dbReference type="InterPro" id="IPR019080">
    <property type="entry name" value="YqaJ_viral_recombinase"/>
</dbReference>
<dbReference type="InterPro" id="IPR011335">
    <property type="entry name" value="Restrct_endonuc-II-like"/>
</dbReference>
<sequence length="252" mass="29512">MNDLQRTSDWYLSRKGKLTASEIYILLANHKEDMTEAELEQFKKDNPKSRVRTKEVPFSQGTFSYLDEKIAEQFMPNDAFLEYMEDSAPRSRAMDWGTLMEDSARTRYQEETENEVLDAPFVPLKEFEKFAGGSPDGIIRSGGIIEIKCPFNPAVHLKHFLYEKAEDLKEDNLQYYCQIQYNMICVERETGVEVPFGNFVSYDPRTSISKQLKVLRIPKDEEIQLQLLERTQLAVEYFKERIYQINKSEKIV</sequence>
<dbReference type="AlphaFoldDB" id="A0AAW3FCT7"/>
<comment type="caution">
    <text evidence="2">The sequence shown here is derived from an EMBL/GenBank/DDBJ whole genome shotgun (WGS) entry which is preliminary data.</text>
</comment>
<dbReference type="CDD" id="cd22343">
    <property type="entry name" value="PDDEXK_lambda_exonuclease-like"/>
    <property type="match status" value="1"/>
</dbReference>